<dbReference type="InterPro" id="IPR044730">
    <property type="entry name" value="RNase_H-like_dom_plant"/>
</dbReference>
<evidence type="ECO:0000259" key="1">
    <source>
        <dbReference type="Pfam" id="PF13456"/>
    </source>
</evidence>
<dbReference type="GO" id="GO:0004523">
    <property type="term" value="F:RNA-DNA hybrid ribonuclease activity"/>
    <property type="evidence" value="ECO:0007669"/>
    <property type="project" value="InterPro"/>
</dbReference>
<dbReference type="SUPFAM" id="SSF53098">
    <property type="entry name" value="Ribonuclease H-like"/>
    <property type="match status" value="1"/>
</dbReference>
<feature type="domain" description="RNase H type-1" evidence="1">
    <location>
        <begin position="42"/>
        <end position="113"/>
    </location>
</feature>
<name>A0AA39RGZ9_ACESA</name>
<reference evidence="2" key="1">
    <citation type="journal article" date="2022" name="Plant J.">
        <title>Strategies of tolerance reflected in two North American maple genomes.</title>
        <authorList>
            <person name="McEvoy S.L."/>
            <person name="Sezen U.U."/>
            <person name="Trouern-Trend A."/>
            <person name="McMahon S.M."/>
            <person name="Schaberg P.G."/>
            <person name="Yang J."/>
            <person name="Wegrzyn J.L."/>
            <person name="Swenson N.G."/>
        </authorList>
    </citation>
    <scope>NUCLEOTIDE SEQUENCE</scope>
    <source>
        <strain evidence="2">NS2018</strain>
    </source>
</reference>
<dbReference type="InterPro" id="IPR052929">
    <property type="entry name" value="RNase_H-like_EbsB-rel"/>
</dbReference>
<dbReference type="Pfam" id="PF13456">
    <property type="entry name" value="RVT_3"/>
    <property type="match status" value="1"/>
</dbReference>
<dbReference type="InterPro" id="IPR012337">
    <property type="entry name" value="RNaseH-like_sf"/>
</dbReference>
<dbReference type="InterPro" id="IPR002156">
    <property type="entry name" value="RNaseH_domain"/>
</dbReference>
<dbReference type="Proteomes" id="UP001168877">
    <property type="component" value="Unassembled WGS sequence"/>
</dbReference>
<accession>A0AA39RGZ9</accession>
<keyword evidence="3" id="KW-1185">Reference proteome</keyword>
<comment type="caution">
    <text evidence="2">The sequence shown here is derived from an EMBL/GenBank/DDBJ whole genome shotgun (WGS) entry which is preliminary data.</text>
</comment>
<evidence type="ECO:0000313" key="2">
    <source>
        <dbReference type="EMBL" id="KAK0573289.1"/>
    </source>
</evidence>
<dbReference type="GO" id="GO:0003676">
    <property type="term" value="F:nucleic acid binding"/>
    <property type="evidence" value="ECO:0007669"/>
    <property type="project" value="InterPro"/>
</dbReference>
<protein>
    <recommendedName>
        <fullName evidence="1">RNase H type-1 domain-containing protein</fullName>
    </recommendedName>
</protein>
<dbReference type="Gene3D" id="3.30.420.10">
    <property type="entry name" value="Ribonuclease H-like superfamily/Ribonuclease H"/>
    <property type="match status" value="1"/>
</dbReference>
<dbReference type="PANTHER" id="PTHR47074:SF75">
    <property type="entry name" value="RNASE H TYPE-1 DOMAIN-CONTAINING PROTEIN"/>
    <property type="match status" value="1"/>
</dbReference>
<dbReference type="EMBL" id="JAUESC010000387">
    <property type="protein sequence ID" value="KAK0573289.1"/>
    <property type="molecule type" value="Genomic_DNA"/>
</dbReference>
<dbReference type="AlphaFoldDB" id="A0AA39RGZ9"/>
<dbReference type="CDD" id="cd06222">
    <property type="entry name" value="RNase_H_like"/>
    <property type="match status" value="1"/>
</dbReference>
<organism evidence="2 3">
    <name type="scientific">Acer saccharum</name>
    <name type="common">Sugar maple</name>
    <dbReference type="NCBI Taxonomy" id="4024"/>
    <lineage>
        <taxon>Eukaryota</taxon>
        <taxon>Viridiplantae</taxon>
        <taxon>Streptophyta</taxon>
        <taxon>Embryophyta</taxon>
        <taxon>Tracheophyta</taxon>
        <taxon>Spermatophyta</taxon>
        <taxon>Magnoliopsida</taxon>
        <taxon>eudicotyledons</taxon>
        <taxon>Gunneridae</taxon>
        <taxon>Pentapetalae</taxon>
        <taxon>rosids</taxon>
        <taxon>malvids</taxon>
        <taxon>Sapindales</taxon>
        <taxon>Sapindaceae</taxon>
        <taxon>Hippocastanoideae</taxon>
        <taxon>Acereae</taxon>
        <taxon>Acer</taxon>
    </lineage>
</organism>
<reference evidence="2" key="2">
    <citation type="submission" date="2023-06" db="EMBL/GenBank/DDBJ databases">
        <authorList>
            <person name="Swenson N.G."/>
            <person name="Wegrzyn J.L."/>
            <person name="Mcevoy S.L."/>
        </authorList>
    </citation>
    <scope>NUCLEOTIDE SEQUENCE</scope>
    <source>
        <strain evidence="2">NS2018</strain>
        <tissue evidence="2">Leaf</tissue>
    </source>
</reference>
<gene>
    <name evidence="2" type="ORF">LWI29_005840</name>
</gene>
<dbReference type="InterPro" id="IPR036397">
    <property type="entry name" value="RNaseH_sf"/>
</dbReference>
<proteinExistence type="predicted"/>
<evidence type="ECO:0000313" key="3">
    <source>
        <dbReference type="Proteomes" id="UP001168877"/>
    </source>
</evidence>
<sequence length="113" mass="12318">MCNSVDELLIPRHFGLWGCPPRAPVIKSVVWLPPSPSWVKVNTNGAALGSLGAGSCGGVFLNCHSFVKGCFATPLGSVFAFEAELLAMSMVINYAWINDWRRIWLESDSSYVV</sequence>
<dbReference type="PANTHER" id="PTHR47074">
    <property type="entry name" value="BNAC02G40300D PROTEIN"/>
    <property type="match status" value="1"/>
</dbReference>